<dbReference type="Pfam" id="PF13378">
    <property type="entry name" value="MR_MLE_C"/>
    <property type="match status" value="1"/>
</dbReference>
<dbReference type="SFLD" id="SFLDS00001">
    <property type="entry name" value="Enolase"/>
    <property type="match status" value="1"/>
</dbReference>
<dbReference type="Gene3D" id="3.30.390.10">
    <property type="entry name" value="Enolase-like, N-terminal domain"/>
    <property type="match status" value="1"/>
</dbReference>
<evidence type="ECO:0000256" key="3">
    <source>
        <dbReference type="ARBA" id="ARBA00023239"/>
    </source>
</evidence>
<dbReference type="SUPFAM" id="SSF51604">
    <property type="entry name" value="Enolase C-terminal domain-like"/>
    <property type="match status" value="1"/>
</dbReference>
<dbReference type="GO" id="GO:0009063">
    <property type="term" value="P:amino acid catabolic process"/>
    <property type="evidence" value="ECO:0007669"/>
    <property type="project" value="InterPro"/>
</dbReference>
<dbReference type="GO" id="GO:0016854">
    <property type="term" value="F:racemase and epimerase activity"/>
    <property type="evidence" value="ECO:0007669"/>
    <property type="project" value="UniProtKB-ARBA"/>
</dbReference>
<dbReference type="CDD" id="cd03320">
    <property type="entry name" value="OSBS"/>
    <property type="match status" value="1"/>
</dbReference>
<dbReference type="InterPro" id="IPR029065">
    <property type="entry name" value="Enolase_C-like"/>
</dbReference>
<evidence type="ECO:0000256" key="2">
    <source>
        <dbReference type="ARBA" id="ARBA00022842"/>
    </source>
</evidence>
<comment type="caution">
    <text evidence="5">The sequence shown here is derived from an EMBL/GenBank/DDBJ whole genome shotgun (WGS) entry which is preliminary data.</text>
</comment>
<dbReference type="PANTHER" id="PTHR48073">
    <property type="entry name" value="O-SUCCINYLBENZOATE SYNTHASE-RELATED"/>
    <property type="match status" value="1"/>
</dbReference>
<dbReference type="Proteomes" id="UP000238565">
    <property type="component" value="Unassembled WGS sequence"/>
</dbReference>
<dbReference type="InterPro" id="IPR018110">
    <property type="entry name" value="Mandel_Rmase/mucon_lact_enz_CS"/>
</dbReference>
<dbReference type="RefSeq" id="WP_104792334.1">
    <property type="nucleotide sequence ID" value="NZ_PTPZ01000001.1"/>
</dbReference>
<dbReference type="InterPro" id="IPR036849">
    <property type="entry name" value="Enolase-like_C_sf"/>
</dbReference>
<dbReference type="EMBL" id="PTPZ01000001">
    <property type="protein sequence ID" value="PPZ92515.1"/>
    <property type="molecule type" value="Genomic_DNA"/>
</dbReference>
<evidence type="ECO:0000313" key="5">
    <source>
        <dbReference type="EMBL" id="PPZ92515.1"/>
    </source>
</evidence>
<organism evidence="5 6">
    <name type="scientific">Cloacibacterium normanense</name>
    <dbReference type="NCBI Taxonomy" id="237258"/>
    <lineage>
        <taxon>Bacteria</taxon>
        <taxon>Pseudomonadati</taxon>
        <taxon>Bacteroidota</taxon>
        <taxon>Flavobacteriia</taxon>
        <taxon>Flavobacteriales</taxon>
        <taxon>Weeksellaceae</taxon>
    </lineage>
</organism>
<protein>
    <submittedName>
        <fullName evidence="5">O-succinylbenzoate synthase</fullName>
    </submittedName>
</protein>
<accession>A0A2S7I7K1</accession>
<dbReference type="InterPro" id="IPR029017">
    <property type="entry name" value="Enolase-like_N"/>
</dbReference>
<feature type="domain" description="Mandelate racemase/muconate lactonizing enzyme C-terminal" evidence="4">
    <location>
        <begin position="127"/>
        <end position="214"/>
    </location>
</feature>
<evidence type="ECO:0000259" key="4">
    <source>
        <dbReference type="SMART" id="SM00922"/>
    </source>
</evidence>
<proteinExistence type="predicted"/>
<reference evidence="5 6" key="1">
    <citation type="submission" date="2018-02" db="EMBL/GenBank/DDBJ databases">
        <title>Draft genome sequence of bacterial isolates from marine environment.</title>
        <authorList>
            <person name="Singh S.K."/>
            <person name="Hill R."/>
            <person name="Major S."/>
            <person name="Cai H."/>
            <person name="Li Y."/>
        </authorList>
    </citation>
    <scope>NUCLEOTIDE SEQUENCE [LARGE SCALE GENOMIC DNA]</scope>
    <source>
        <strain evidence="5 6">IMET F</strain>
    </source>
</reference>
<keyword evidence="3" id="KW-0456">Lyase</keyword>
<evidence type="ECO:0000256" key="1">
    <source>
        <dbReference type="ARBA" id="ARBA00022723"/>
    </source>
</evidence>
<sequence>MNAQFTQHNLIFKQASGTSRGVLTTKETYLLEISENDKKGIGECAIFRGLSYDDVPDYEEKLTWLCENIHSDFEVLKKELLHYPSIIFGLEQALLNLQHGKDLYFPSNFTDGKDSIKINGLIWMGNADFMQSQIEEKLAKGFDCIKLKIGVDWKSEKEIIKKLREKFPKEQLELRVDANGAFSYEEARMVLQELADLGIHSIEQPIKKSEVRSPKSEENSEKNSMDCCVPWNEMAKLCTETPTPIALDEELIGVIDFEEKKKLLETIKPQYIILKPALVGGFSGSDEWIVLAESLGIDWWITSALESNIGLNAICQYTYTKKNPLPQGLGTGALFTNNFETHLQLEGDQMWHKKTSYC</sequence>
<dbReference type="AlphaFoldDB" id="A0A2S7I7K1"/>
<keyword evidence="1" id="KW-0479">Metal-binding</keyword>
<dbReference type="SUPFAM" id="SSF54826">
    <property type="entry name" value="Enolase N-terminal domain-like"/>
    <property type="match status" value="1"/>
</dbReference>
<dbReference type="PROSITE" id="PS00909">
    <property type="entry name" value="MR_MLE_2"/>
    <property type="match status" value="1"/>
</dbReference>
<evidence type="ECO:0000313" key="6">
    <source>
        <dbReference type="Proteomes" id="UP000238565"/>
    </source>
</evidence>
<dbReference type="PANTHER" id="PTHR48073:SF2">
    <property type="entry name" value="O-SUCCINYLBENZOATE SYNTHASE"/>
    <property type="match status" value="1"/>
</dbReference>
<dbReference type="GO" id="GO:0046872">
    <property type="term" value="F:metal ion binding"/>
    <property type="evidence" value="ECO:0007669"/>
    <property type="project" value="UniProtKB-KW"/>
</dbReference>
<dbReference type="Gene3D" id="3.20.20.120">
    <property type="entry name" value="Enolase-like C-terminal domain"/>
    <property type="match status" value="1"/>
</dbReference>
<name>A0A2S7I7K1_9FLAO</name>
<dbReference type="SMART" id="SM00922">
    <property type="entry name" value="MR_MLE"/>
    <property type="match status" value="1"/>
</dbReference>
<gene>
    <name evidence="5" type="ORF">C3729_00405</name>
</gene>
<dbReference type="Pfam" id="PF21508">
    <property type="entry name" value="MenC_N"/>
    <property type="match status" value="1"/>
</dbReference>
<dbReference type="InterPro" id="IPR041338">
    <property type="entry name" value="OSBS_N"/>
</dbReference>
<dbReference type="InterPro" id="IPR013342">
    <property type="entry name" value="Mandelate_racemase_C"/>
</dbReference>
<dbReference type="GO" id="GO:0016829">
    <property type="term" value="F:lyase activity"/>
    <property type="evidence" value="ECO:0007669"/>
    <property type="project" value="UniProtKB-KW"/>
</dbReference>
<keyword evidence="2" id="KW-0460">Magnesium</keyword>